<organism evidence="12 13">
    <name type="scientific">Acidocella aromatica</name>
    <dbReference type="NCBI Taxonomy" id="1303579"/>
    <lineage>
        <taxon>Bacteria</taxon>
        <taxon>Pseudomonadati</taxon>
        <taxon>Pseudomonadota</taxon>
        <taxon>Alphaproteobacteria</taxon>
        <taxon>Acetobacterales</taxon>
        <taxon>Acidocellaceae</taxon>
        <taxon>Acidocella</taxon>
    </lineage>
</organism>
<evidence type="ECO:0000313" key="13">
    <source>
        <dbReference type="Proteomes" id="UP000553706"/>
    </source>
</evidence>
<dbReference type="PANTHER" id="PTHR11361:SF34">
    <property type="entry name" value="DNA MISMATCH REPAIR PROTEIN MSH1, MITOCHONDRIAL"/>
    <property type="match status" value="1"/>
</dbReference>
<evidence type="ECO:0000256" key="4">
    <source>
        <dbReference type="ARBA" id="ARBA00022763"/>
    </source>
</evidence>
<dbReference type="Gene3D" id="3.30.420.110">
    <property type="entry name" value="MutS, connector domain"/>
    <property type="match status" value="1"/>
</dbReference>
<dbReference type="InterPro" id="IPR007695">
    <property type="entry name" value="DNA_mismatch_repair_MutS-lik_N"/>
</dbReference>
<dbReference type="InterPro" id="IPR000432">
    <property type="entry name" value="DNA_mismatch_repair_MutS_C"/>
</dbReference>
<dbReference type="Gene3D" id="1.10.1420.10">
    <property type="match status" value="2"/>
</dbReference>
<evidence type="ECO:0000256" key="7">
    <source>
        <dbReference type="ARBA" id="ARBA00023204"/>
    </source>
</evidence>
<dbReference type="InterPro" id="IPR007696">
    <property type="entry name" value="DNA_mismatch_repair_MutS_core"/>
</dbReference>
<proteinExistence type="inferred from homology"/>
<keyword evidence="5" id="KW-0067">ATP-binding</keyword>
<keyword evidence="4 10" id="KW-0227">DNA damage</keyword>
<dbReference type="Gene3D" id="6.10.140.430">
    <property type="match status" value="1"/>
</dbReference>
<protein>
    <recommendedName>
        <fullName evidence="2 9">DNA mismatch repair protein MutS</fullName>
    </recommendedName>
</protein>
<keyword evidence="3 10" id="KW-0547">Nucleotide-binding</keyword>
<evidence type="ECO:0000256" key="2">
    <source>
        <dbReference type="ARBA" id="ARBA00021982"/>
    </source>
</evidence>
<dbReference type="InterPro" id="IPR036678">
    <property type="entry name" value="MutS_con_dom_sf"/>
</dbReference>
<keyword evidence="7 10" id="KW-0234">DNA repair</keyword>
<dbReference type="Gene3D" id="3.40.50.300">
    <property type="entry name" value="P-loop containing nucleotide triphosphate hydrolases"/>
    <property type="match status" value="1"/>
</dbReference>
<dbReference type="PANTHER" id="PTHR11361">
    <property type="entry name" value="DNA MISMATCH REPAIR PROTEIN MUTS FAMILY MEMBER"/>
    <property type="match status" value="1"/>
</dbReference>
<dbReference type="InterPro" id="IPR007860">
    <property type="entry name" value="DNA_mmatch_repair_MutS_con_dom"/>
</dbReference>
<dbReference type="InterPro" id="IPR007861">
    <property type="entry name" value="DNA_mismatch_repair_MutS_clamp"/>
</dbReference>
<dbReference type="PIRSF" id="PIRSF037677">
    <property type="entry name" value="DNA_mis_repair_Msh6"/>
    <property type="match status" value="1"/>
</dbReference>
<dbReference type="Pfam" id="PF00488">
    <property type="entry name" value="MutS_V"/>
    <property type="match status" value="1"/>
</dbReference>
<feature type="domain" description="DNA mismatch repair proteins mutS family" evidence="11">
    <location>
        <begin position="695"/>
        <end position="711"/>
    </location>
</feature>
<dbReference type="GO" id="GO:0005829">
    <property type="term" value="C:cytosol"/>
    <property type="evidence" value="ECO:0007669"/>
    <property type="project" value="TreeGrafter"/>
</dbReference>
<dbReference type="Pfam" id="PF05188">
    <property type="entry name" value="MutS_II"/>
    <property type="match status" value="1"/>
</dbReference>
<dbReference type="NCBIfam" id="TIGR01070">
    <property type="entry name" value="mutS1"/>
    <property type="match status" value="1"/>
</dbReference>
<dbReference type="InterPro" id="IPR017261">
    <property type="entry name" value="DNA_mismatch_repair_MutS/MSH"/>
</dbReference>
<sequence>MSDAATGASPAMAQWFAIKAKHEDALLFFRMGDFYELFFADAQAASAALDIALTARGQHQGQPIPMCGVPVSQAEMYLARLIRRGFRVAIVEQLEDPAAAKARGAKGPLKRDVVRLVTPGTLTEEALLEAGRANFLAAIVPYGPQLGIAWADISTGLFETEATDAAGLPAILGRLDPAEIVADAGIELGPFELRRVGTQRLAMSTPATPEAAKRELAEKFGAASLDAFGDFSPAEALSAATVLAYITATQMGAMPRLSHPSSAGVAGQLAMDAATRASLELLAARGGNEAGSLLGAVKRTVSPAGARLLAGWISAPLNRLDTLLDRQAAWLALRDTGMAEPVRMVLRGAPDMARALGRIALGRASPRDLASIRAALDIATRLAPLLPRGPRLLNAATAALNPAPDLLETLQHALAEPAPLKLEDGGVIAHGYDGELDAERALRDDTRRIIAEFQTELAQRYGVASLKIRHHAQLGYVLEAPATAVESLRGHPELLLRQGMANGARFTHPELSALDQRITEAAFRAAAREKLVFNWLIKQALAAAQPLAACAEALALVDVLQSAAHLAGSGRYCCPELSDDEDFRIEAGRHPVVEAALPPGVSFIPNGCDLSTTQRLMLLTGPNMAGKSTFLRQNALLVVLAQAGLPVPAAAMRLGLVDRLFSRVGAADDLASGRSTFMVEMIETAAILHQAGPKSFVIVDEIGRGTGTRDGLAIAQAVLESLHNNNRCRAIFATHFHELYLLAEALPRLKPHTMRVKEFRGEVVFMHEVIEGAAQKSWGVHVARLAGVPEAVAKRAETLLKSAEKATLAAAPLPLFATLPPAENAADNALSATLAALDPDAMTPREALEALYKLRAEALKTRPGHVEN</sequence>
<dbReference type="Pfam" id="PF01624">
    <property type="entry name" value="MutS_I"/>
    <property type="match status" value="1"/>
</dbReference>
<evidence type="ECO:0000256" key="5">
    <source>
        <dbReference type="ARBA" id="ARBA00022840"/>
    </source>
</evidence>
<dbReference type="GO" id="GO:0006298">
    <property type="term" value="P:mismatch repair"/>
    <property type="evidence" value="ECO:0007669"/>
    <property type="project" value="UniProtKB-UniRule"/>
</dbReference>
<dbReference type="NCBIfam" id="NF003810">
    <property type="entry name" value="PRK05399.1"/>
    <property type="match status" value="1"/>
</dbReference>
<evidence type="ECO:0000256" key="6">
    <source>
        <dbReference type="ARBA" id="ARBA00023125"/>
    </source>
</evidence>
<dbReference type="Gene3D" id="3.40.1170.10">
    <property type="entry name" value="DNA repair protein MutS, domain I"/>
    <property type="match status" value="1"/>
</dbReference>
<comment type="similarity">
    <text evidence="1 10">Belongs to the DNA mismatch repair MutS family.</text>
</comment>
<dbReference type="EMBL" id="JACHFJ010000005">
    <property type="protein sequence ID" value="MBB5373311.1"/>
    <property type="molecule type" value="Genomic_DNA"/>
</dbReference>
<evidence type="ECO:0000256" key="9">
    <source>
        <dbReference type="NCBIfam" id="TIGR01070"/>
    </source>
</evidence>
<accession>A0A840VP12</accession>
<dbReference type="SMART" id="SM00533">
    <property type="entry name" value="MUTSd"/>
    <property type="match status" value="1"/>
</dbReference>
<dbReference type="SMART" id="SM00534">
    <property type="entry name" value="MUTSac"/>
    <property type="match status" value="1"/>
</dbReference>
<dbReference type="SUPFAM" id="SSF48334">
    <property type="entry name" value="DNA repair protein MutS, domain III"/>
    <property type="match status" value="1"/>
</dbReference>
<keyword evidence="13" id="KW-1185">Reference proteome</keyword>
<reference evidence="12 13" key="1">
    <citation type="submission" date="2020-08" db="EMBL/GenBank/DDBJ databases">
        <title>Genomic Encyclopedia of Type Strains, Phase IV (KMG-IV): sequencing the most valuable type-strain genomes for metagenomic binning, comparative biology and taxonomic classification.</title>
        <authorList>
            <person name="Goeker M."/>
        </authorList>
    </citation>
    <scope>NUCLEOTIDE SEQUENCE [LARGE SCALE GENOMIC DNA]</scope>
    <source>
        <strain evidence="12 13">DSM 27026</strain>
    </source>
</reference>
<evidence type="ECO:0000256" key="8">
    <source>
        <dbReference type="ARBA" id="ARBA00024647"/>
    </source>
</evidence>
<dbReference type="SUPFAM" id="SSF55271">
    <property type="entry name" value="DNA repair protein MutS, domain I"/>
    <property type="match status" value="1"/>
</dbReference>
<dbReference type="InterPro" id="IPR045076">
    <property type="entry name" value="MutS"/>
</dbReference>
<evidence type="ECO:0000256" key="3">
    <source>
        <dbReference type="ARBA" id="ARBA00022741"/>
    </source>
</evidence>
<dbReference type="PROSITE" id="PS00486">
    <property type="entry name" value="DNA_MISMATCH_REPAIR_2"/>
    <property type="match status" value="1"/>
</dbReference>
<dbReference type="SUPFAM" id="SSF53150">
    <property type="entry name" value="DNA repair protein MutS, domain II"/>
    <property type="match status" value="1"/>
</dbReference>
<comment type="caution">
    <text evidence="12">The sequence shown here is derived from an EMBL/GenBank/DDBJ whole genome shotgun (WGS) entry which is preliminary data.</text>
</comment>
<evidence type="ECO:0000259" key="11">
    <source>
        <dbReference type="PROSITE" id="PS00486"/>
    </source>
</evidence>
<evidence type="ECO:0000256" key="1">
    <source>
        <dbReference type="ARBA" id="ARBA00006271"/>
    </source>
</evidence>
<dbReference type="GO" id="GO:0030983">
    <property type="term" value="F:mismatched DNA binding"/>
    <property type="evidence" value="ECO:0007669"/>
    <property type="project" value="InterPro"/>
</dbReference>
<gene>
    <name evidence="12" type="ORF">HNP71_001570</name>
</gene>
<dbReference type="AlphaFoldDB" id="A0A840VP12"/>
<dbReference type="GO" id="GO:0140664">
    <property type="term" value="F:ATP-dependent DNA damage sensor activity"/>
    <property type="evidence" value="ECO:0007669"/>
    <property type="project" value="InterPro"/>
</dbReference>
<dbReference type="GO" id="GO:0005524">
    <property type="term" value="F:ATP binding"/>
    <property type="evidence" value="ECO:0007669"/>
    <property type="project" value="UniProtKB-UniRule"/>
</dbReference>
<dbReference type="FunFam" id="3.40.1170.10:FF:000001">
    <property type="entry name" value="DNA mismatch repair protein MutS"/>
    <property type="match status" value="1"/>
</dbReference>
<evidence type="ECO:0000313" key="12">
    <source>
        <dbReference type="EMBL" id="MBB5373311.1"/>
    </source>
</evidence>
<dbReference type="Pfam" id="PF05192">
    <property type="entry name" value="MutS_III"/>
    <property type="match status" value="1"/>
</dbReference>
<dbReference type="RefSeq" id="WP_183266317.1">
    <property type="nucleotide sequence ID" value="NZ_JACHFJ010000005.1"/>
</dbReference>
<name>A0A840VP12_9PROT</name>
<keyword evidence="6 10" id="KW-0238">DNA-binding</keyword>
<evidence type="ECO:0000256" key="10">
    <source>
        <dbReference type="RuleBase" id="RU003756"/>
    </source>
</evidence>
<dbReference type="Proteomes" id="UP000553706">
    <property type="component" value="Unassembled WGS sequence"/>
</dbReference>
<dbReference type="SUPFAM" id="SSF52540">
    <property type="entry name" value="P-loop containing nucleoside triphosphate hydrolases"/>
    <property type="match status" value="1"/>
</dbReference>
<dbReference type="InterPro" id="IPR016151">
    <property type="entry name" value="DNA_mismatch_repair_MutS_N"/>
</dbReference>
<dbReference type="InterPro" id="IPR005748">
    <property type="entry name" value="DNA_mismatch_repair_MutS"/>
</dbReference>
<dbReference type="Pfam" id="PF05190">
    <property type="entry name" value="MutS_IV"/>
    <property type="match status" value="1"/>
</dbReference>
<dbReference type="InterPro" id="IPR027417">
    <property type="entry name" value="P-loop_NTPase"/>
</dbReference>
<dbReference type="InterPro" id="IPR036187">
    <property type="entry name" value="DNA_mismatch_repair_MutS_sf"/>
</dbReference>
<comment type="function">
    <text evidence="8">This protein is involved in the repair of mismatches in DNA. It is possible that it carries out the mismatch recognition step. This protein has a weak ATPase activity.</text>
</comment>